<dbReference type="EMBL" id="ANNX02000020">
    <property type="protein sequence ID" value="KYC41975.1"/>
    <property type="molecule type" value="Genomic_DNA"/>
</dbReference>
<organism evidence="1 2">
    <name type="scientific">Scytonema hofmannii PCC 7110</name>
    <dbReference type="NCBI Taxonomy" id="128403"/>
    <lineage>
        <taxon>Bacteria</taxon>
        <taxon>Bacillati</taxon>
        <taxon>Cyanobacteriota</taxon>
        <taxon>Cyanophyceae</taxon>
        <taxon>Nostocales</taxon>
        <taxon>Scytonemataceae</taxon>
        <taxon>Scytonema</taxon>
    </lineage>
</organism>
<comment type="caution">
    <text evidence="1">The sequence shown here is derived from an EMBL/GenBank/DDBJ whole genome shotgun (WGS) entry which is preliminary data.</text>
</comment>
<name>A0A139XBB2_9CYAN</name>
<keyword evidence="2" id="KW-1185">Reference proteome</keyword>
<evidence type="ECO:0000313" key="1">
    <source>
        <dbReference type="EMBL" id="KYC41975.1"/>
    </source>
</evidence>
<gene>
    <name evidence="1" type="ORF">WA1_18330</name>
</gene>
<reference evidence="1 2" key="1">
    <citation type="journal article" date="2013" name="Genome Biol. Evol.">
        <title>Genomes of Stigonematalean cyanobacteria (subsection V) and the evolution of oxygenic photosynthesis from prokaryotes to plastids.</title>
        <authorList>
            <person name="Dagan T."/>
            <person name="Roettger M."/>
            <person name="Stucken K."/>
            <person name="Landan G."/>
            <person name="Koch R."/>
            <person name="Major P."/>
            <person name="Gould S.B."/>
            <person name="Goremykin V.V."/>
            <person name="Rippka R."/>
            <person name="Tandeau de Marsac N."/>
            <person name="Gugger M."/>
            <person name="Lockhart P.J."/>
            <person name="Allen J.F."/>
            <person name="Brune I."/>
            <person name="Maus I."/>
            <person name="Puhler A."/>
            <person name="Martin W.F."/>
        </authorList>
    </citation>
    <scope>NUCLEOTIDE SEQUENCE [LARGE SCALE GENOMIC DNA]</scope>
    <source>
        <strain evidence="1 2">PCC 7110</strain>
    </source>
</reference>
<dbReference type="STRING" id="128403.WA1_18330"/>
<accession>A0A139XBB2</accession>
<dbReference type="Proteomes" id="UP000076925">
    <property type="component" value="Unassembled WGS sequence"/>
</dbReference>
<sequence>MLADSKTSVVMPVYYQVALRQGTQWAFIHGETFYNPFNLPRFSIPGYICRFWNLYDKSSKRVFQNQWRQRRILFS</sequence>
<evidence type="ECO:0000313" key="2">
    <source>
        <dbReference type="Proteomes" id="UP000076925"/>
    </source>
</evidence>
<dbReference type="RefSeq" id="WP_017746390.1">
    <property type="nucleotide sequence ID" value="NZ_KQ976354.1"/>
</dbReference>
<dbReference type="AlphaFoldDB" id="A0A139XBB2"/>
<protein>
    <submittedName>
        <fullName evidence="1">Uncharacterized protein</fullName>
    </submittedName>
</protein>
<proteinExistence type="predicted"/>